<dbReference type="Gramene" id="GBG76995">
    <property type="protein sequence ID" value="GBG76995"/>
    <property type="gene ID" value="CBR_g23326"/>
</dbReference>
<dbReference type="STRING" id="69332.A0A388L3V9"/>
<dbReference type="PIRSF" id="PIRSF008153">
    <property type="entry name" value="FMR1_interacting"/>
    <property type="match status" value="1"/>
</dbReference>
<sequence length="477" mass="53514">MVSEMAESISLTSFSSRFIAQVISDWLYDFLLNFTYCNATQRFTRCICGQKEIKRPAMPFIKPSFLYGTHELNAAYSFLAEVDGCYFGLPHMQALVKLVGPHSLPLLIQACLQHLTHLVTSVLPSHMMELLPRMPEDLAMPPLNSAPLGCLNFFDQQVEWLKQYNRRVDLLECLRLIGSIIAWMVFMDMALREQDTLQMMQVAPFLGVISGRDGQLQHLVGDDDDQTGPLVSLIQRALTTAMEKDAVVVPALVPDFIKNAQITESMYWSSVQASSVLKYAISHLKMSLDCVRRHWAPAPTNGLLETRPMQDFCSLYSALQFIFCLDQPEPGQETHWEKYGDALSWGACSIIYLLGQRRRFEMVDFSCYLMRVVETDTAVTSLAALRERVKGRSTTTLPALGRSKELKLFLANAVKAYRVNSFVMNMLAAHHPFEQKPAQALAHDGSVLTGVTHELKPSGFELLPHLTARSIANGAGQ</sequence>
<evidence type="ECO:0000313" key="1">
    <source>
        <dbReference type="EMBL" id="GBG76995.1"/>
    </source>
</evidence>
<gene>
    <name evidence="1" type="ORF">CBR_g23326</name>
</gene>
<accession>A0A388L3V9</accession>
<dbReference type="OMA" id="YCSKWST"/>
<dbReference type="GO" id="GO:0031267">
    <property type="term" value="F:small GTPase binding"/>
    <property type="evidence" value="ECO:0007669"/>
    <property type="project" value="InterPro"/>
</dbReference>
<dbReference type="Pfam" id="PF05994">
    <property type="entry name" value="FragX_IP"/>
    <property type="match status" value="1"/>
</dbReference>
<dbReference type="AlphaFoldDB" id="A0A388L3V9"/>
<dbReference type="Proteomes" id="UP000265515">
    <property type="component" value="Unassembled WGS sequence"/>
</dbReference>
<dbReference type="OrthoDB" id="10265867at2759"/>
<organism evidence="1 2">
    <name type="scientific">Chara braunii</name>
    <name type="common">Braun's stonewort</name>
    <dbReference type="NCBI Taxonomy" id="69332"/>
    <lineage>
        <taxon>Eukaryota</taxon>
        <taxon>Viridiplantae</taxon>
        <taxon>Streptophyta</taxon>
        <taxon>Charophyceae</taxon>
        <taxon>Charales</taxon>
        <taxon>Characeae</taxon>
        <taxon>Chara</taxon>
    </lineage>
</organism>
<reference evidence="1 2" key="1">
    <citation type="journal article" date="2018" name="Cell">
        <title>The Chara Genome: Secondary Complexity and Implications for Plant Terrestrialization.</title>
        <authorList>
            <person name="Nishiyama T."/>
            <person name="Sakayama H."/>
            <person name="Vries J.D."/>
            <person name="Buschmann H."/>
            <person name="Saint-Marcoux D."/>
            <person name="Ullrich K.K."/>
            <person name="Haas F.B."/>
            <person name="Vanderstraeten L."/>
            <person name="Becker D."/>
            <person name="Lang D."/>
            <person name="Vosolsobe S."/>
            <person name="Rombauts S."/>
            <person name="Wilhelmsson P.K.I."/>
            <person name="Janitza P."/>
            <person name="Kern R."/>
            <person name="Heyl A."/>
            <person name="Rumpler F."/>
            <person name="Villalobos L.I.A.C."/>
            <person name="Clay J.M."/>
            <person name="Skokan R."/>
            <person name="Toyoda A."/>
            <person name="Suzuki Y."/>
            <person name="Kagoshima H."/>
            <person name="Schijlen E."/>
            <person name="Tajeshwar N."/>
            <person name="Catarino B."/>
            <person name="Hetherington A.J."/>
            <person name="Saltykova A."/>
            <person name="Bonnot C."/>
            <person name="Breuninger H."/>
            <person name="Symeonidi A."/>
            <person name="Radhakrishnan G.V."/>
            <person name="Van Nieuwerburgh F."/>
            <person name="Deforce D."/>
            <person name="Chang C."/>
            <person name="Karol K.G."/>
            <person name="Hedrich R."/>
            <person name="Ulvskov P."/>
            <person name="Glockner G."/>
            <person name="Delwiche C.F."/>
            <person name="Petrasek J."/>
            <person name="Van de Peer Y."/>
            <person name="Friml J."/>
            <person name="Beilby M."/>
            <person name="Dolan L."/>
            <person name="Kohara Y."/>
            <person name="Sugano S."/>
            <person name="Fujiyama A."/>
            <person name="Delaux P.-M."/>
            <person name="Quint M."/>
            <person name="TheiBen G."/>
            <person name="Hagemann M."/>
            <person name="Harholt J."/>
            <person name="Dunand C."/>
            <person name="Zachgo S."/>
            <person name="Langdale J."/>
            <person name="Maumus F."/>
            <person name="Straeten D.V.D."/>
            <person name="Gould S.B."/>
            <person name="Rensing S.A."/>
        </authorList>
    </citation>
    <scope>NUCLEOTIDE SEQUENCE [LARGE SCALE GENOMIC DNA]</scope>
    <source>
        <strain evidence="1 2">S276</strain>
    </source>
</reference>
<dbReference type="GO" id="GO:0030833">
    <property type="term" value="P:regulation of actin filament polymerization"/>
    <property type="evidence" value="ECO:0007669"/>
    <property type="project" value="InterPro"/>
</dbReference>
<dbReference type="EMBL" id="BFEA01000258">
    <property type="protein sequence ID" value="GBG76995.1"/>
    <property type="molecule type" value="Genomic_DNA"/>
</dbReference>
<proteinExistence type="predicted"/>
<protein>
    <submittedName>
        <fullName evidence="1">Uncharacterized protein</fullName>
    </submittedName>
</protein>
<comment type="caution">
    <text evidence="1">The sequence shown here is derived from an EMBL/GenBank/DDBJ whole genome shotgun (WGS) entry which is preliminary data.</text>
</comment>
<keyword evidence="2" id="KW-1185">Reference proteome</keyword>
<dbReference type="InterPro" id="IPR008081">
    <property type="entry name" value="Cytoplasmic_FMR1-int"/>
</dbReference>
<name>A0A388L3V9_CHABU</name>
<dbReference type="PANTHER" id="PTHR12195">
    <property type="entry name" value="CYTOPLASMIC FMR1-INTERACTING PROTEIN-RELATED"/>
    <property type="match status" value="1"/>
</dbReference>
<evidence type="ECO:0000313" key="2">
    <source>
        <dbReference type="Proteomes" id="UP000265515"/>
    </source>
</evidence>